<keyword evidence="3" id="KW-1185">Reference proteome</keyword>
<keyword evidence="1" id="KW-1133">Transmembrane helix</keyword>
<feature type="transmembrane region" description="Helical" evidence="1">
    <location>
        <begin position="242"/>
        <end position="262"/>
    </location>
</feature>
<name>A0A842IUV5_9FLAO</name>
<dbReference type="RefSeq" id="WP_185788277.1">
    <property type="nucleotide sequence ID" value="NZ_JACLCP010000001.1"/>
</dbReference>
<evidence type="ECO:0000313" key="3">
    <source>
        <dbReference type="Proteomes" id="UP000533900"/>
    </source>
</evidence>
<evidence type="ECO:0000256" key="1">
    <source>
        <dbReference type="SAM" id="Phobius"/>
    </source>
</evidence>
<gene>
    <name evidence="2" type="ORF">H7F21_05895</name>
</gene>
<comment type="caution">
    <text evidence="2">The sequence shown here is derived from an EMBL/GenBank/DDBJ whole genome shotgun (WGS) entry which is preliminary data.</text>
</comment>
<evidence type="ECO:0000313" key="2">
    <source>
        <dbReference type="EMBL" id="MBC2844618.1"/>
    </source>
</evidence>
<reference evidence="2" key="1">
    <citation type="submission" date="2020-08" db="EMBL/GenBank/DDBJ databases">
        <title>Winogradskyella ouciana sp. nov., isolated from the hadal seawater of the Mariana Trench.</title>
        <authorList>
            <person name="He X."/>
        </authorList>
    </citation>
    <scope>NUCLEOTIDE SEQUENCE [LARGE SCALE GENOMIC DNA]</scope>
    <source>
        <strain evidence="2">KCTC 52348</strain>
    </source>
</reference>
<dbReference type="EMBL" id="JACLCP010000001">
    <property type="protein sequence ID" value="MBC2844618.1"/>
    <property type="molecule type" value="Genomic_DNA"/>
</dbReference>
<protein>
    <submittedName>
        <fullName evidence="2">Uncharacterized protein</fullName>
    </submittedName>
</protein>
<keyword evidence="1" id="KW-0472">Membrane</keyword>
<accession>A0A842IUV5</accession>
<sequence length="403" mass="45611">MFEKLITYLKFGNQYHGLEQVQINGTYCFYGISLKKKKKHLDVASSFKVEDIDDLKVHIPKDKPVSLVINTNAVLTKHVQGKANESLKLVQLAFPNIKIEDFYFETISNGGHHLVSLCRKSYVDDLLNIYAAKGITIIDFTLGNLVCATLASFVDLKEIQTSNASITIEDKSISKIISKEELVESSYNINGLVIKNNQLLSFASALGLVLKNQTIQASFSDVTNKLETTFNQKRFTNQFLKIGLGVLFAVLLFNFLFFNHYYNEVGTLKETAQVLETSKTNMISLKEKVYKTEKMVSDILKANSSKSSFYVNAIIEHLPNHILLNELNYQPLIKKIKADKVIEMQKDNILISGQTNKGILFSQWIYELEAKPWISSVNILGFEDINRETSNFTIKLNLHGAEN</sequence>
<dbReference type="Proteomes" id="UP000533900">
    <property type="component" value="Unassembled WGS sequence"/>
</dbReference>
<dbReference type="AlphaFoldDB" id="A0A842IUV5"/>
<keyword evidence="1" id="KW-0812">Transmembrane</keyword>
<proteinExistence type="predicted"/>
<organism evidence="2 3">
    <name type="scientific">Winogradskyella flava</name>
    <dbReference type="NCBI Taxonomy" id="1884876"/>
    <lineage>
        <taxon>Bacteria</taxon>
        <taxon>Pseudomonadati</taxon>
        <taxon>Bacteroidota</taxon>
        <taxon>Flavobacteriia</taxon>
        <taxon>Flavobacteriales</taxon>
        <taxon>Flavobacteriaceae</taxon>
        <taxon>Winogradskyella</taxon>
    </lineage>
</organism>